<dbReference type="EMBL" id="CP071091">
    <property type="protein sequence ID" value="QSQ17011.1"/>
    <property type="molecule type" value="Genomic_DNA"/>
</dbReference>
<sequence length="251" mass="26375">MTTPTGRELSAKLKAPPAALTKNRLLKKLEGEALLSSLAKDLKKAGAASASELVEGLSHPVSAYPLALLLRDAAIEAPASKSIKKLEVTEGKLITGDLHVAGKLIVESTLVVLGNVEAQTVLVGEGGTLVVGGNLKACVAGGDGWLLVNGDLEADLVCCAYEAGELGVNGTLRALLAVSSNHGVRIMKNEASNFFDLWDPSPRSKKYQELLSRVSPKAVLPEDEDADFGVLQVDFHKLMKLAQSGKPFLQG</sequence>
<keyword evidence="2" id="KW-1185">Reference proteome</keyword>
<name>A0ABX7NI01_9BACT</name>
<organism evidence="1 2">
    <name type="scientific">Myxococcus landrumensis</name>
    <dbReference type="NCBI Taxonomy" id="2813577"/>
    <lineage>
        <taxon>Bacteria</taxon>
        <taxon>Pseudomonadati</taxon>
        <taxon>Myxococcota</taxon>
        <taxon>Myxococcia</taxon>
        <taxon>Myxococcales</taxon>
        <taxon>Cystobacterineae</taxon>
        <taxon>Myxococcaceae</taxon>
        <taxon>Myxococcus</taxon>
    </lineage>
</organism>
<proteinExistence type="predicted"/>
<protein>
    <submittedName>
        <fullName evidence="1">Polymer-forming cytoskeletal protein</fullName>
    </submittedName>
</protein>
<gene>
    <name evidence="1" type="ORF">JY572_13555</name>
</gene>
<accession>A0ABX7NI01</accession>
<reference evidence="1 2" key="1">
    <citation type="submission" date="2021-02" db="EMBL/GenBank/DDBJ databases">
        <title>De Novo genome assembly of isolated myxobacteria.</title>
        <authorList>
            <person name="Stevens D.C."/>
        </authorList>
    </citation>
    <scope>NUCLEOTIDE SEQUENCE [LARGE SCALE GENOMIC DNA]</scope>
    <source>
        <strain evidence="1 2">SCHIC003</strain>
    </source>
</reference>
<evidence type="ECO:0000313" key="1">
    <source>
        <dbReference type="EMBL" id="QSQ17011.1"/>
    </source>
</evidence>
<dbReference type="Proteomes" id="UP000663090">
    <property type="component" value="Chromosome"/>
</dbReference>
<evidence type="ECO:0000313" key="2">
    <source>
        <dbReference type="Proteomes" id="UP000663090"/>
    </source>
</evidence>
<dbReference type="RefSeq" id="WP_206718647.1">
    <property type="nucleotide sequence ID" value="NZ_CP071091.1"/>
</dbReference>